<organism evidence="1 2">
    <name type="scientific">Colletotrichum tanaceti</name>
    <dbReference type="NCBI Taxonomy" id="1306861"/>
    <lineage>
        <taxon>Eukaryota</taxon>
        <taxon>Fungi</taxon>
        <taxon>Dikarya</taxon>
        <taxon>Ascomycota</taxon>
        <taxon>Pezizomycotina</taxon>
        <taxon>Sordariomycetes</taxon>
        <taxon>Hypocreomycetidae</taxon>
        <taxon>Glomerellales</taxon>
        <taxon>Glomerellaceae</taxon>
        <taxon>Colletotrichum</taxon>
        <taxon>Colletotrichum destructivum species complex</taxon>
    </lineage>
</organism>
<evidence type="ECO:0000313" key="2">
    <source>
        <dbReference type="Proteomes" id="UP000310108"/>
    </source>
</evidence>
<proteinExistence type="predicted"/>
<reference evidence="1 2" key="1">
    <citation type="journal article" date="2019" name="PLoS ONE">
        <title>Comparative genome analysis indicates high evolutionary potential of pathogenicity genes in Colletotrichum tanaceti.</title>
        <authorList>
            <person name="Lelwala R.V."/>
            <person name="Korhonen P.K."/>
            <person name="Young N.D."/>
            <person name="Scott J.B."/>
            <person name="Ades P.A."/>
            <person name="Gasser R.B."/>
            <person name="Taylor P.W.J."/>
        </authorList>
    </citation>
    <scope>NUCLEOTIDE SEQUENCE [LARGE SCALE GENOMIC DNA]</scope>
    <source>
        <strain evidence="1">BRIP57314</strain>
    </source>
</reference>
<keyword evidence="2" id="KW-1185">Reference proteome</keyword>
<name>A0A4U6X8K4_9PEZI</name>
<gene>
    <name evidence="1" type="ORF">CTA1_9534</name>
</gene>
<protein>
    <submittedName>
        <fullName evidence="1">Uncharacterized protein</fullName>
    </submittedName>
</protein>
<accession>A0A4U6X8K4</accession>
<dbReference type="AlphaFoldDB" id="A0A4U6X8K4"/>
<evidence type="ECO:0000313" key="1">
    <source>
        <dbReference type="EMBL" id="TKW51289.1"/>
    </source>
</evidence>
<dbReference type="Proteomes" id="UP000310108">
    <property type="component" value="Unassembled WGS sequence"/>
</dbReference>
<sequence>MIVTMYPYEYTIPTYYVFWSNCPKTQEPRIPKLRSPFAPPAPGQPLALSLALAIALALF</sequence>
<comment type="caution">
    <text evidence="1">The sequence shown here is derived from an EMBL/GenBank/DDBJ whole genome shotgun (WGS) entry which is preliminary data.</text>
</comment>
<dbReference type="EMBL" id="PJEX01000320">
    <property type="protein sequence ID" value="TKW51289.1"/>
    <property type="molecule type" value="Genomic_DNA"/>
</dbReference>